<reference evidence="1" key="1">
    <citation type="journal article" date="2021" name="Proc. Natl. Acad. Sci. U.S.A.">
        <title>A Catalog of Tens of Thousands of Viruses from Human Metagenomes Reveals Hidden Associations with Chronic Diseases.</title>
        <authorList>
            <person name="Tisza M.J."/>
            <person name="Buck C.B."/>
        </authorList>
    </citation>
    <scope>NUCLEOTIDE SEQUENCE</scope>
    <source>
        <strain evidence="1">Ctj3P51</strain>
    </source>
</reference>
<dbReference type="EMBL" id="BK015217">
    <property type="protein sequence ID" value="DAD96519.1"/>
    <property type="molecule type" value="Genomic_DNA"/>
</dbReference>
<evidence type="ECO:0000313" key="1">
    <source>
        <dbReference type="EMBL" id="DAD96519.1"/>
    </source>
</evidence>
<proteinExistence type="predicted"/>
<sequence>MKPSFKNPSSELRNAYESTLYRTANARDKKDMFYCGMLRCMEGQCPFASCGSCSDETGVESAGYKRTFAEWQEWWYKLTGTKDPRPESMFIDDSQTETINDSNYEEPTESFEFSQEILINIRWNLVDGIEIKKRIRIEELAAEVKRFHTELDAWLMEMSKPINEVNVRFTNRMHFEACTVKLGKCIVEYDFNSQMFGKRKVWAEL</sequence>
<protein>
    <submittedName>
        <fullName evidence="1">Uncharacterized protein</fullName>
    </submittedName>
</protein>
<organism evidence="1">
    <name type="scientific">Myoviridae sp. ctj3P51</name>
    <dbReference type="NCBI Taxonomy" id="2826687"/>
    <lineage>
        <taxon>Viruses</taxon>
        <taxon>Duplodnaviria</taxon>
        <taxon>Heunggongvirae</taxon>
        <taxon>Uroviricota</taxon>
        <taxon>Caudoviricetes</taxon>
    </lineage>
</organism>
<name>A0A8S5NQ73_9CAUD</name>
<accession>A0A8S5NQ73</accession>